<dbReference type="RefSeq" id="WP_002729979.1">
    <property type="nucleotide sequence ID" value="NZ_CAHP01000030.1"/>
</dbReference>
<organism evidence="2 3">
    <name type="scientific">Magnetospirillum molischianum DSM 120</name>
    <dbReference type="NCBI Taxonomy" id="1150626"/>
    <lineage>
        <taxon>Bacteria</taxon>
        <taxon>Pseudomonadati</taxon>
        <taxon>Pseudomonadota</taxon>
        <taxon>Alphaproteobacteria</taxon>
        <taxon>Rhodospirillales</taxon>
        <taxon>Rhodospirillaceae</taxon>
        <taxon>Magnetospirillum</taxon>
    </lineage>
</organism>
<evidence type="ECO:0000313" key="3">
    <source>
        <dbReference type="Proteomes" id="UP000004169"/>
    </source>
</evidence>
<keyword evidence="3" id="KW-1185">Reference proteome</keyword>
<dbReference type="AlphaFoldDB" id="H8FVB7"/>
<dbReference type="Proteomes" id="UP000004169">
    <property type="component" value="Unassembled WGS sequence"/>
</dbReference>
<dbReference type="EMBL" id="CAHP01000030">
    <property type="protein sequence ID" value="CCG42305.1"/>
    <property type="molecule type" value="Genomic_DNA"/>
</dbReference>
<accession>H8FVB7</accession>
<feature type="compositionally biased region" description="Basic and acidic residues" evidence="1">
    <location>
        <begin position="38"/>
        <end position="48"/>
    </location>
</feature>
<dbReference type="STRING" id="1150626.PHAMO_360015"/>
<comment type="caution">
    <text evidence="2">The sequence shown here is derived from an EMBL/GenBank/DDBJ whole genome shotgun (WGS) entry which is preliminary data.</text>
</comment>
<evidence type="ECO:0000313" key="2">
    <source>
        <dbReference type="EMBL" id="CCG42305.1"/>
    </source>
</evidence>
<protein>
    <submittedName>
        <fullName evidence="2">Uncharacterized protein</fullName>
    </submittedName>
</protein>
<gene>
    <name evidence="2" type="ORF">PHAMO_360015</name>
</gene>
<sequence length="70" mass="7108">MSADSSDGQARTERDVAVAMAAGGMAGRSVPHMPHSGGKKDDDGDKNGVKNAGPQKSGDKMPLPQMPSGE</sequence>
<name>H8FVB7_MAGML</name>
<feature type="region of interest" description="Disordered" evidence="1">
    <location>
        <begin position="1"/>
        <end position="70"/>
    </location>
</feature>
<reference evidence="2 3" key="1">
    <citation type="journal article" date="2012" name="J. Bacteriol.">
        <title>Draft Genome Sequence of the Purple Photosynthetic Bacterium Phaeospirillum molischianum DSM120, a Particularly Versatile Bacterium.</title>
        <authorList>
            <person name="Duquesne K."/>
            <person name="Prima V."/>
            <person name="Ji B."/>
            <person name="Rouy Z."/>
            <person name="Medigue C."/>
            <person name="Talla E."/>
            <person name="Sturgis J.N."/>
        </authorList>
    </citation>
    <scope>NUCLEOTIDE SEQUENCE [LARGE SCALE GENOMIC DNA]</scope>
    <source>
        <strain evidence="3">DSM120</strain>
    </source>
</reference>
<proteinExistence type="predicted"/>
<evidence type="ECO:0000256" key="1">
    <source>
        <dbReference type="SAM" id="MobiDB-lite"/>
    </source>
</evidence>